<feature type="chain" id="PRO_5003091230" description="Doubled CXXCH motif domain-containing protein" evidence="1">
    <location>
        <begin position="30"/>
        <end position="346"/>
    </location>
</feature>
<dbReference type="Proteomes" id="UP000001508">
    <property type="component" value="Chromosome"/>
</dbReference>
<keyword evidence="4" id="KW-1185">Reference proteome</keyword>
<dbReference type="eggNOG" id="ENOG502ZIXP">
    <property type="taxonomic scope" value="Bacteria"/>
</dbReference>
<dbReference type="SUPFAM" id="SSF48695">
    <property type="entry name" value="Multiheme cytochromes"/>
    <property type="match status" value="2"/>
</dbReference>
<organism evidence="3 4">
    <name type="scientific">Desulfurivibrio alkaliphilus (strain DSM 19089 / UNIQEM U267 / AHT2)</name>
    <dbReference type="NCBI Taxonomy" id="589865"/>
    <lineage>
        <taxon>Bacteria</taxon>
        <taxon>Pseudomonadati</taxon>
        <taxon>Thermodesulfobacteriota</taxon>
        <taxon>Desulfobulbia</taxon>
        <taxon>Desulfobulbales</taxon>
        <taxon>Desulfobulbaceae</taxon>
        <taxon>Desulfurivibrio</taxon>
    </lineage>
</organism>
<protein>
    <recommendedName>
        <fullName evidence="2">Doubled CXXCH motif domain-containing protein</fullName>
    </recommendedName>
</protein>
<dbReference type="InterPro" id="IPR010177">
    <property type="entry name" value="Paired_CXXCH_1"/>
</dbReference>
<sequence length="346" mass="37481">MKKQIRINKQLWKPLLAAAVIVGSGYLLADQATAQVSGECVNCHTMHGSFEGESMAYDESEAVYPALTRGDCLGCHSSDGTPLNPDNYAPAIYHAGEPMGETAAGSFYWVTQDDRKGHNVVGVVDADQDISTAPGGMMMGQVTCATATGCHGDPQTLPDAGNFASISGQHHAERYDENNRVKTGESMRMLRGEVDGYRGMMWEAVPQVENRNVYYAVHRESAGDSTERTISNMCATCHGDFHSGDKITENGMSSPWLRHPTDLDMAQLGGEYENYEFTFEAPVGSSQMDSYAVAKDTSQSAVVTCLSCHRAHASEYDSMLRFDYSGIKAHEGAEATGCTHCHTSKS</sequence>
<dbReference type="InParanoid" id="D6Z1P0"/>
<name>D6Z1P0_DESAT</name>
<feature type="domain" description="Doubled CXXCH motif" evidence="2">
    <location>
        <begin position="304"/>
        <end position="345"/>
    </location>
</feature>
<dbReference type="RefSeq" id="WP_013162995.1">
    <property type="nucleotide sequence ID" value="NC_014216.1"/>
</dbReference>
<dbReference type="KEGG" id="dak:DaAHT2_0761"/>
<dbReference type="InterPro" id="IPR036280">
    <property type="entry name" value="Multihaem_cyt_sf"/>
</dbReference>
<dbReference type="Pfam" id="PF09699">
    <property type="entry name" value="Paired_CXXCH_1"/>
    <property type="match status" value="1"/>
</dbReference>
<evidence type="ECO:0000313" key="4">
    <source>
        <dbReference type="Proteomes" id="UP000001508"/>
    </source>
</evidence>
<evidence type="ECO:0000313" key="3">
    <source>
        <dbReference type="EMBL" id="ADH85465.1"/>
    </source>
</evidence>
<reference evidence="4" key="1">
    <citation type="submission" date="2010-02" db="EMBL/GenBank/DDBJ databases">
        <title>Complete sequence of Desulfurivibrio alkaliphilus AHT2.</title>
        <authorList>
            <consortium name="US DOE Joint Genome Institute"/>
            <person name="Pitluck S."/>
            <person name="Chertkov O."/>
            <person name="Detter J.C."/>
            <person name="Han C."/>
            <person name="Tapia R."/>
            <person name="Larimer F."/>
            <person name="Land M."/>
            <person name="Hauser L."/>
            <person name="Kyrpides N."/>
            <person name="Mikhailova N."/>
            <person name="Sorokin D.Y."/>
            <person name="Muyzer G."/>
            <person name="Woyke T."/>
        </authorList>
    </citation>
    <scope>NUCLEOTIDE SEQUENCE [LARGE SCALE GENOMIC DNA]</scope>
    <source>
        <strain evidence="4">DSM 19089 / UNIQEM U267 / AHT2</strain>
    </source>
</reference>
<feature type="signal peptide" evidence="1">
    <location>
        <begin position="1"/>
        <end position="29"/>
    </location>
</feature>
<dbReference type="OrthoDB" id="9771829at2"/>
<evidence type="ECO:0000256" key="1">
    <source>
        <dbReference type="SAM" id="SignalP"/>
    </source>
</evidence>
<dbReference type="HOGENOM" id="CLU_801063_0_0_7"/>
<dbReference type="AlphaFoldDB" id="D6Z1P0"/>
<proteinExistence type="predicted"/>
<accession>D6Z1P0</accession>
<gene>
    <name evidence="3" type="ordered locus">DaAHT2_0761</name>
</gene>
<keyword evidence="1" id="KW-0732">Signal</keyword>
<evidence type="ECO:0000259" key="2">
    <source>
        <dbReference type="Pfam" id="PF09699"/>
    </source>
</evidence>
<dbReference type="EMBL" id="CP001940">
    <property type="protein sequence ID" value="ADH85465.1"/>
    <property type="molecule type" value="Genomic_DNA"/>
</dbReference>